<feature type="compositionally biased region" description="Polar residues" evidence="1">
    <location>
        <begin position="1206"/>
        <end position="1229"/>
    </location>
</feature>
<evidence type="ECO:0000313" key="3">
    <source>
        <dbReference type="Proteomes" id="UP001165090"/>
    </source>
</evidence>
<feature type="region of interest" description="Disordered" evidence="1">
    <location>
        <begin position="914"/>
        <end position="944"/>
    </location>
</feature>
<comment type="caution">
    <text evidence="2">The sequence shown here is derived from an EMBL/GenBank/DDBJ whole genome shotgun (WGS) entry which is preliminary data.</text>
</comment>
<feature type="compositionally biased region" description="Polar residues" evidence="1">
    <location>
        <begin position="1138"/>
        <end position="1148"/>
    </location>
</feature>
<gene>
    <name evidence="2" type="ORF">VaNZ11_003660</name>
</gene>
<feature type="region of interest" description="Disordered" evidence="1">
    <location>
        <begin position="1203"/>
        <end position="1229"/>
    </location>
</feature>
<evidence type="ECO:0000256" key="1">
    <source>
        <dbReference type="SAM" id="MobiDB-lite"/>
    </source>
</evidence>
<feature type="compositionally biased region" description="Low complexity" evidence="1">
    <location>
        <begin position="1158"/>
        <end position="1170"/>
    </location>
</feature>
<feature type="region of interest" description="Disordered" evidence="1">
    <location>
        <begin position="143"/>
        <end position="166"/>
    </location>
</feature>
<feature type="region of interest" description="Disordered" evidence="1">
    <location>
        <begin position="1134"/>
        <end position="1175"/>
    </location>
</feature>
<feature type="region of interest" description="Disordered" evidence="1">
    <location>
        <begin position="1024"/>
        <end position="1074"/>
    </location>
</feature>
<evidence type="ECO:0000313" key="2">
    <source>
        <dbReference type="EMBL" id="GLI61306.1"/>
    </source>
</evidence>
<accession>A0ABQ5RUK5</accession>
<reference evidence="2 3" key="1">
    <citation type="journal article" date="2023" name="IScience">
        <title>Expanded male sex-determining region conserved during the evolution of homothallism in the green alga Volvox.</title>
        <authorList>
            <person name="Yamamoto K."/>
            <person name="Matsuzaki R."/>
            <person name="Mahakham W."/>
            <person name="Heman W."/>
            <person name="Sekimoto H."/>
            <person name="Kawachi M."/>
            <person name="Minakuchi Y."/>
            <person name="Toyoda A."/>
            <person name="Nozaki H."/>
        </authorList>
    </citation>
    <scope>NUCLEOTIDE SEQUENCE [LARGE SCALE GENOMIC DNA]</scope>
    <source>
        <strain evidence="2 3">NIES-4468</strain>
    </source>
</reference>
<evidence type="ECO:0008006" key="4">
    <source>
        <dbReference type="Google" id="ProtNLM"/>
    </source>
</evidence>
<keyword evidence="3" id="KW-1185">Reference proteome</keyword>
<protein>
    <recommendedName>
        <fullName evidence="4">Sfi1 spindle body domain-containing protein</fullName>
    </recommendedName>
</protein>
<dbReference type="Proteomes" id="UP001165090">
    <property type="component" value="Unassembled WGS sequence"/>
</dbReference>
<feature type="region of interest" description="Disordered" evidence="1">
    <location>
        <begin position="283"/>
        <end position="317"/>
    </location>
</feature>
<feature type="region of interest" description="Disordered" evidence="1">
    <location>
        <begin position="731"/>
        <end position="813"/>
    </location>
</feature>
<organism evidence="2 3">
    <name type="scientific">Volvox africanus</name>
    <dbReference type="NCBI Taxonomy" id="51714"/>
    <lineage>
        <taxon>Eukaryota</taxon>
        <taxon>Viridiplantae</taxon>
        <taxon>Chlorophyta</taxon>
        <taxon>core chlorophytes</taxon>
        <taxon>Chlorophyceae</taxon>
        <taxon>CS clade</taxon>
        <taxon>Chlamydomonadales</taxon>
        <taxon>Volvocaceae</taxon>
        <taxon>Volvox</taxon>
    </lineage>
</organism>
<proteinExistence type="predicted"/>
<sequence length="1705" mass="181448">MPRPSPLADAAAVFQEAKQLVAEARRSRQRSPIRGFLEHVEGSDVLLDISPKRDNNISEPKLDLQTLLSRGVHSLATASIWDQGAASSHAIACQHDNPAPQPFQMAPRSYIPSYYISLQSNTSPKTSPPQLQSLATHDISAPQHRGDWIAPSGAADLDTDTSGGDQPSRWQILVRRVNAEVVATASGLSPTKLVPSPGGQYPPGGSNTASPMGQCSAAGAQYRSADKVCTNSAAVATTTVEPYATSRGERERVTTIRCSAPMACSSDNGIAGVHADARSSVTKGLPAAPAGAADGSSATASIGGAGRRQRAGQSNAPATLASPYERAVAALQQAEQQLRDHQQGHGGSGCGDGSAVASPASAKLAAAERFLTTGLPLRQTVVPRNMSKYGNARAATPLGTAADVDIAAEGSFEEVAWGIVHRLASSVRLGLRMPSAAASGSLMHSYTVMEPPPAQHVVAAAALAAAAATSGVARAASTAATPELELQIEMQSLMAAAREASTEEALKAKQRLLQREAEATAAAAITAVEDRAVQLARVVLYIRLWGLAAKWSRRETEEHRARLHASRTRCCFAAWRSTARAVRAARLAAEAVELVEATRREEVACRFRRLWLLHYSLAAWRRAAVASAEERRCQVVRVAELSCEQQAEALRDATADRFRRLWLLHSHMRTWRAAARAQATARLVAGAGRGGIVAASGARSCGGPAQDQQRRRTTAVAALLDRLRCQREAFRSTAGTPHPSAVVMTSGSQHSGETKEAKVNDVSTGHASGGRSGPLPPSVPGLSHTSAAAATPATASAKTSRPFPGLNKWIRPEVMRGRRDATANASSGPAAANPTAAVAPPPLAGGTRATVPVPFQLSTSARARYRRNQVLAACDDTRHMVATAVMGTRVTTDPWVASTAVPTGTAAVWAAGNCTGRSDSPPGFNRSSAGGRGLSQGSADNRSQNSDAALNVLRQMVRRRHQQCVSDASGVDSGVVGAAQVAAGSCDLGASKEELVAADDTGLWGDVAADGQMRQGPLNLSSVSSVWSSGGETSAAVEGEEEAEKHNCRMEEGQRKDIRKSTGGADSDQKLGPEIHGARHEVDFRAGSGSCAEGLAVTAATYGTDPFRDREEGFPPAYFPSKETRVMMLPPPPPPTVKPQSMVHNSCEPQHDEQHGWLQQSHQKQLEQSQPSDRITCIPTASSSTLRQTRAVLQSLPLKCGIPRTMDTSSNPTSTGSRPGVFNSTTSPTPHNNIRPAAAAGCNATFTPVDLERLRAAEVRRRRQADEQARRLALELAAHMEQLAGVHHVRGLLKWHGLMPWMQLVATARQKAQRADRHFITGMLQRALLGLSQGAVRARVRTVSRMAAAVAVGRSRKRDRLARVILDRLLAWTRAAVFHRQHRYRGVLLGLMRVARAGWASRADAAEHWHRRRLWGCFHGWRAAAEKQASEQLLWELEREREVEIVLGRRTARRVLAEWRRLGQEAVEQRAVLQHRSQQWAKVQGWLAEVQIAREQTRRSTKGGSVITAVANRKLCGGHGHDHNGGGARGDASYSDPLRQSLMATGSSDTGAIAAEDQTADGGRTARASQCSSGRSDAVGILRVTADTDGDDDPLGLGPLEEQLQQFSLGSSCLVPQAAGSRRGAALDSGTDPWVGESGGRRIAWIAGPAGSTTMAPVVSESDYGPKKWAERREQGPMRRPVGPPLLASRQERLARYLERTPGGA</sequence>
<feature type="compositionally biased region" description="Basic and acidic residues" evidence="1">
    <location>
        <begin position="1664"/>
        <end position="1677"/>
    </location>
</feature>
<feature type="compositionally biased region" description="Low complexity" evidence="1">
    <location>
        <begin position="287"/>
        <end position="302"/>
    </location>
</feature>
<feature type="region of interest" description="Disordered" evidence="1">
    <location>
        <begin position="334"/>
        <end position="355"/>
    </location>
</feature>
<feature type="region of interest" description="Disordered" evidence="1">
    <location>
        <begin position="1655"/>
        <end position="1690"/>
    </location>
</feature>
<dbReference type="EMBL" id="BSDZ01000010">
    <property type="protein sequence ID" value="GLI61306.1"/>
    <property type="molecule type" value="Genomic_DNA"/>
</dbReference>
<feature type="compositionally biased region" description="Low complexity" evidence="1">
    <location>
        <begin position="780"/>
        <end position="800"/>
    </location>
</feature>
<feature type="compositionally biased region" description="Basic and acidic residues" evidence="1">
    <location>
        <begin position="1043"/>
        <end position="1060"/>
    </location>
</feature>
<feature type="compositionally biased region" description="Polar residues" evidence="1">
    <location>
        <begin position="935"/>
        <end position="944"/>
    </location>
</feature>
<name>A0ABQ5RUK5_9CHLO</name>